<dbReference type="PROSITE" id="PS51257">
    <property type="entry name" value="PROKAR_LIPOPROTEIN"/>
    <property type="match status" value="1"/>
</dbReference>
<comment type="caution">
    <text evidence="1">The sequence shown here is derived from an EMBL/GenBank/DDBJ whole genome shotgun (WGS) entry which is preliminary data.</text>
</comment>
<organism evidence="1 2">
    <name type="scientific">Enhygromyxa salina</name>
    <dbReference type="NCBI Taxonomy" id="215803"/>
    <lineage>
        <taxon>Bacteria</taxon>
        <taxon>Pseudomonadati</taxon>
        <taxon>Myxococcota</taxon>
        <taxon>Polyangia</taxon>
        <taxon>Nannocystales</taxon>
        <taxon>Nannocystaceae</taxon>
        <taxon>Enhygromyxa</taxon>
    </lineage>
</organism>
<gene>
    <name evidence="1" type="ORF">ENSA7_26860</name>
</gene>
<protein>
    <submittedName>
        <fullName evidence="1">Uncharacterized protein</fullName>
    </submittedName>
</protein>
<name>A0A2S9YRI4_9BACT</name>
<proteinExistence type="predicted"/>
<dbReference type="EMBL" id="PVNL01000051">
    <property type="protein sequence ID" value="PRQ07696.1"/>
    <property type="molecule type" value="Genomic_DNA"/>
</dbReference>
<accession>A0A2S9YRI4</accession>
<reference evidence="1 2" key="1">
    <citation type="submission" date="2018-03" db="EMBL/GenBank/DDBJ databases">
        <title>Draft Genome Sequences of the Obligatory Marine Myxobacteria Enhygromyxa salina SWB007.</title>
        <authorList>
            <person name="Poehlein A."/>
            <person name="Moghaddam J.A."/>
            <person name="Harms H."/>
            <person name="Alanjari M."/>
            <person name="Koenig G.M."/>
            <person name="Daniel R."/>
            <person name="Schaeberle T.F."/>
        </authorList>
    </citation>
    <scope>NUCLEOTIDE SEQUENCE [LARGE SCALE GENOMIC DNA]</scope>
    <source>
        <strain evidence="1 2">SWB007</strain>
    </source>
</reference>
<evidence type="ECO:0000313" key="1">
    <source>
        <dbReference type="EMBL" id="PRQ07696.1"/>
    </source>
</evidence>
<dbReference type="OrthoDB" id="5508967at2"/>
<dbReference type="RefSeq" id="WP_106089703.1">
    <property type="nucleotide sequence ID" value="NZ_PVNL01000051.1"/>
</dbReference>
<sequence>MSKLEPMRAAAVGLAACCVGWVGCVHEPPVTASPGARASMEETLTVEQLDDLLWPKTDDRWEPVTERELVALESLVVMLLERADAGYFGAAKLARAQRLLAETGLELRVVEVRLDPNGALEGESPSESLWVLSEPPGDRRGRGSYVFRVGELEPRRRGRIEHLLQAPHSRFDKYTGEIALGLFIERDIGVQPPRALFVNSTHRYRQFDGTRELLVPPERNPADAAHQADHPLARATALALRNRRLALIQLHGFERDLVNDDPEVIISSGALRPSEASEGVLGRLRAAFPNLQIAHYGVDAARLGAETNVQGQAARTARRCFVHVEMSESLRQQLRTDRAARRRLAAALFGADNQELRHGCQ</sequence>
<evidence type="ECO:0000313" key="2">
    <source>
        <dbReference type="Proteomes" id="UP000238823"/>
    </source>
</evidence>
<dbReference type="Proteomes" id="UP000238823">
    <property type="component" value="Unassembled WGS sequence"/>
</dbReference>
<dbReference type="AlphaFoldDB" id="A0A2S9YRI4"/>